<protein>
    <submittedName>
        <fullName evidence="2">Uncharacterized protein</fullName>
    </submittedName>
</protein>
<gene>
    <name evidence="2" type="ORF">RJT34_16579</name>
</gene>
<feature type="compositionally biased region" description="Polar residues" evidence="1">
    <location>
        <begin position="52"/>
        <end position="66"/>
    </location>
</feature>
<evidence type="ECO:0000313" key="2">
    <source>
        <dbReference type="EMBL" id="KAK7293706.1"/>
    </source>
</evidence>
<proteinExistence type="predicted"/>
<reference evidence="2 3" key="1">
    <citation type="submission" date="2024-01" db="EMBL/GenBank/DDBJ databases">
        <title>The genomes of 5 underutilized Papilionoideae crops provide insights into root nodulation and disease resistance.</title>
        <authorList>
            <person name="Yuan L."/>
        </authorList>
    </citation>
    <scope>NUCLEOTIDE SEQUENCE [LARGE SCALE GENOMIC DNA]</scope>
    <source>
        <strain evidence="2">LY-2023</strain>
        <tissue evidence="2">Leaf</tissue>
    </source>
</reference>
<feature type="region of interest" description="Disordered" evidence="1">
    <location>
        <begin position="49"/>
        <end position="88"/>
    </location>
</feature>
<sequence length="88" mass="10204">MLTERVKRVHVKVQKGIKVVAYTSRVYTLTSVYHAAELRIFQVPRQRHSVPTLESSVSTRVRNPSHVSDHTMKDAEEEEARETKMLRS</sequence>
<keyword evidence="3" id="KW-1185">Reference proteome</keyword>
<accession>A0AAN9PCZ4</accession>
<evidence type="ECO:0000313" key="3">
    <source>
        <dbReference type="Proteomes" id="UP001359559"/>
    </source>
</evidence>
<name>A0AAN9PCZ4_CLITE</name>
<dbReference type="AlphaFoldDB" id="A0AAN9PCZ4"/>
<dbReference type="Proteomes" id="UP001359559">
    <property type="component" value="Unassembled WGS sequence"/>
</dbReference>
<organism evidence="2 3">
    <name type="scientific">Clitoria ternatea</name>
    <name type="common">Butterfly pea</name>
    <dbReference type="NCBI Taxonomy" id="43366"/>
    <lineage>
        <taxon>Eukaryota</taxon>
        <taxon>Viridiplantae</taxon>
        <taxon>Streptophyta</taxon>
        <taxon>Embryophyta</taxon>
        <taxon>Tracheophyta</taxon>
        <taxon>Spermatophyta</taxon>
        <taxon>Magnoliopsida</taxon>
        <taxon>eudicotyledons</taxon>
        <taxon>Gunneridae</taxon>
        <taxon>Pentapetalae</taxon>
        <taxon>rosids</taxon>
        <taxon>fabids</taxon>
        <taxon>Fabales</taxon>
        <taxon>Fabaceae</taxon>
        <taxon>Papilionoideae</taxon>
        <taxon>50 kb inversion clade</taxon>
        <taxon>NPAAA clade</taxon>
        <taxon>indigoferoid/millettioid clade</taxon>
        <taxon>Phaseoleae</taxon>
        <taxon>Clitoria</taxon>
    </lineage>
</organism>
<evidence type="ECO:0000256" key="1">
    <source>
        <dbReference type="SAM" id="MobiDB-lite"/>
    </source>
</evidence>
<comment type="caution">
    <text evidence="2">The sequence shown here is derived from an EMBL/GenBank/DDBJ whole genome shotgun (WGS) entry which is preliminary data.</text>
</comment>
<dbReference type="EMBL" id="JAYKXN010000004">
    <property type="protein sequence ID" value="KAK7293706.1"/>
    <property type="molecule type" value="Genomic_DNA"/>
</dbReference>